<evidence type="ECO:0000313" key="3">
    <source>
        <dbReference type="Proteomes" id="UP000194632"/>
    </source>
</evidence>
<dbReference type="RefSeq" id="WP_086534557.1">
    <property type="nucleotide sequence ID" value="NZ_NGFO01000006.1"/>
</dbReference>
<gene>
    <name evidence="2" type="ORF">CA982_06680</name>
</gene>
<reference evidence="2 3" key="1">
    <citation type="submission" date="2017-05" db="EMBL/GenBank/DDBJ databases">
        <title>Biotechnological potential of actinobacteria isolated from South African environments.</title>
        <authorList>
            <person name="Le Roes-Hill M."/>
            <person name="Prins A."/>
            <person name="Durrell K.A."/>
        </authorList>
    </citation>
    <scope>NUCLEOTIDE SEQUENCE [LARGE SCALE GENOMIC DNA]</scope>
    <source>
        <strain evidence="2">BS2</strain>
    </source>
</reference>
<comment type="caution">
    <text evidence="2">The sequence shown here is derived from an EMBL/GenBank/DDBJ whole genome shotgun (WGS) entry which is preliminary data.</text>
</comment>
<dbReference type="STRING" id="417102.CA982_06680"/>
<dbReference type="Proteomes" id="UP000194632">
    <property type="component" value="Unassembled WGS sequence"/>
</dbReference>
<dbReference type="AlphaFoldDB" id="A0A243QCT8"/>
<dbReference type="InterPro" id="IPR029039">
    <property type="entry name" value="Flavoprotein-like_sf"/>
</dbReference>
<dbReference type="InterPro" id="IPR005025">
    <property type="entry name" value="FMN_Rdtase-like_dom"/>
</dbReference>
<dbReference type="SUPFAM" id="SSF52218">
    <property type="entry name" value="Flavoproteins"/>
    <property type="match status" value="1"/>
</dbReference>
<evidence type="ECO:0000313" key="2">
    <source>
        <dbReference type="EMBL" id="OUC79578.1"/>
    </source>
</evidence>
<dbReference type="PANTHER" id="PTHR30543:SF21">
    <property type="entry name" value="NAD(P)H-DEPENDENT FMN REDUCTASE LOT6"/>
    <property type="match status" value="1"/>
</dbReference>
<organism evidence="2 3">
    <name type="scientific">Gordonia lacunae</name>
    <dbReference type="NCBI Taxonomy" id="417102"/>
    <lineage>
        <taxon>Bacteria</taxon>
        <taxon>Bacillati</taxon>
        <taxon>Actinomycetota</taxon>
        <taxon>Actinomycetes</taxon>
        <taxon>Mycobacteriales</taxon>
        <taxon>Gordoniaceae</taxon>
        <taxon>Gordonia</taxon>
    </lineage>
</organism>
<dbReference type="PANTHER" id="PTHR30543">
    <property type="entry name" value="CHROMATE REDUCTASE"/>
    <property type="match status" value="1"/>
</dbReference>
<dbReference type="InterPro" id="IPR050712">
    <property type="entry name" value="NAD(P)H-dep_reductase"/>
</dbReference>
<sequence length="185" mass="18884">MSERVVELVALVGSLRAASLNRQLAHVAADNAPAGVSITVVDDLGSLPFYSEDVDVEDQLDAGVAKLRQVVGAADGVLIATPEYNGTIPAALKNAIDWLSRPYGTGALTGKPVAVLSAALGQYGGAWTREDTRKSVGIAGGRAIEEADLGVQVAALPEGGLNDPAVVEKVVASVSRLVDEVAVSA</sequence>
<dbReference type="GO" id="GO:0010181">
    <property type="term" value="F:FMN binding"/>
    <property type="evidence" value="ECO:0007669"/>
    <property type="project" value="TreeGrafter"/>
</dbReference>
<accession>A0A243QCT8</accession>
<dbReference type="OrthoDB" id="9812295at2"/>
<dbReference type="GO" id="GO:0016491">
    <property type="term" value="F:oxidoreductase activity"/>
    <property type="evidence" value="ECO:0007669"/>
    <property type="project" value="InterPro"/>
</dbReference>
<proteinExistence type="predicted"/>
<dbReference type="EMBL" id="NGFO01000006">
    <property type="protein sequence ID" value="OUC79578.1"/>
    <property type="molecule type" value="Genomic_DNA"/>
</dbReference>
<evidence type="ECO:0000259" key="1">
    <source>
        <dbReference type="Pfam" id="PF03358"/>
    </source>
</evidence>
<dbReference type="Gene3D" id="3.40.50.360">
    <property type="match status" value="1"/>
</dbReference>
<dbReference type="GO" id="GO:0005829">
    <property type="term" value="C:cytosol"/>
    <property type="evidence" value="ECO:0007669"/>
    <property type="project" value="TreeGrafter"/>
</dbReference>
<feature type="domain" description="NADPH-dependent FMN reductase-like" evidence="1">
    <location>
        <begin position="8"/>
        <end position="147"/>
    </location>
</feature>
<name>A0A243QCT8_9ACTN</name>
<keyword evidence="3" id="KW-1185">Reference proteome</keyword>
<dbReference type="Pfam" id="PF03358">
    <property type="entry name" value="FMN_red"/>
    <property type="match status" value="1"/>
</dbReference>
<protein>
    <submittedName>
        <fullName evidence="2">FMN reductase</fullName>
    </submittedName>
</protein>